<dbReference type="RefSeq" id="WP_203661861.1">
    <property type="nucleotide sequence ID" value="NZ_BAAAZM010000001.1"/>
</dbReference>
<keyword evidence="2" id="KW-1185">Reference proteome</keyword>
<name>A0A8J3JFX6_9ACTN</name>
<evidence type="ECO:0000313" key="1">
    <source>
        <dbReference type="EMBL" id="GID14163.1"/>
    </source>
</evidence>
<dbReference type="EMBL" id="BOMB01000029">
    <property type="protein sequence ID" value="GID14163.1"/>
    <property type="molecule type" value="Genomic_DNA"/>
</dbReference>
<dbReference type="AlphaFoldDB" id="A0A8J3JFX6"/>
<organism evidence="1 2">
    <name type="scientific">Actinocatenispora rupis</name>
    <dbReference type="NCBI Taxonomy" id="519421"/>
    <lineage>
        <taxon>Bacteria</taxon>
        <taxon>Bacillati</taxon>
        <taxon>Actinomycetota</taxon>
        <taxon>Actinomycetes</taxon>
        <taxon>Micromonosporales</taxon>
        <taxon>Micromonosporaceae</taxon>
        <taxon>Actinocatenispora</taxon>
    </lineage>
</organism>
<reference evidence="1" key="1">
    <citation type="submission" date="2021-01" db="EMBL/GenBank/DDBJ databases">
        <title>Whole genome shotgun sequence of Actinocatenispora rupis NBRC 107355.</title>
        <authorList>
            <person name="Komaki H."/>
            <person name="Tamura T."/>
        </authorList>
    </citation>
    <scope>NUCLEOTIDE SEQUENCE</scope>
    <source>
        <strain evidence="1">NBRC 107355</strain>
    </source>
</reference>
<accession>A0A8J3JFX6</accession>
<evidence type="ECO:0000313" key="2">
    <source>
        <dbReference type="Proteomes" id="UP000612808"/>
    </source>
</evidence>
<protein>
    <submittedName>
        <fullName evidence="1">Uncharacterized protein</fullName>
    </submittedName>
</protein>
<dbReference type="Proteomes" id="UP000612808">
    <property type="component" value="Unassembled WGS sequence"/>
</dbReference>
<comment type="caution">
    <text evidence="1">The sequence shown here is derived from an EMBL/GenBank/DDBJ whole genome shotgun (WGS) entry which is preliminary data.</text>
</comment>
<sequence>MMRTRIPRRGDIIEVDDPTAPLARLRPTRMRLTSDVEAPTGLDPAIADWWLISGWRLGPDGRPVHLCCLTVRSADVRLLTGAPLAEPGP</sequence>
<gene>
    <name evidence="1" type="ORF">Aru02nite_50520</name>
</gene>
<proteinExistence type="predicted"/>